<name>A0A7M7N453_STRPU</name>
<dbReference type="OMA" id="IPYYPFD"/>
<evidence type="ECO:0000259" key="5">
    <source>
        <dbReference type="Pfam" id="PF00389"/>
    </source>
</evidence>
<dbReference type="OrthoDB" id="298012at2759"/>
<dbReference type="GO" id="GO:0051287">
    <property type="term" value="F:NAD binding"/>
    <property type="evidence" value="ECO:0007669"/>
    <property type="project" value="InterPro"/>
</dbReference>
<dbReference type="GO" id="GO:0005829">
    <property type="term" value="C:cytosol"/>
    <property type="evidence" value="ECO:0000318"/>
    <property type="project" value="GO_Central"/>
</dbReference>
<comment type="similarity">
    <text evidence="1 4">Belongs to the D-isomer specific 2-hydroxyacid dehydrogenase family.</text>
</comment>
<dbReference type="GO" id="GO:0030267">
    <property type="term" value="F:glyoxylate reductase (NADPH) activity"/>
    <property type="evidence" value="ECO:0000318"/>
    <property type="project" value="GO_Central"/>
</dbReference>
<evidence type="ECO:0000313" key="8">
    <source>
        <dbReference type="Proteomes" id="UP000007110"/>
    </source>
</evidence>
<dbReference type="Gene3D" id="3.40.50.720">
    <property type="entry name" value="NAD(P)-binding Rossmann-like Domain"/>
    <property type="match status" value="2"/>
</dbReference>
<dbReference type="InterPro" id="IPR029752">
    <property type="entry name" value="D-isomer_DH_CS1"/>
</dbReference>
<reference evidence="8" key="1">
    <citation type="submission" date="2015-02" db="EMBL/GenBank/DDBJ databases">
        <title>Genome sequencing for Strongylocentrotus purpuratus.</title>
        <authorList>
            <person name="Murali S."/>
            <person name="Liu Y."/>
            <person name="Vee V."/>
            <person name="English A."/>
            <person name="Wang M."/>
            <person name="Skinner E."/>
            <person name="Han Y."/>
            <person name="Muzny D.M."/>
            <person name="Worley K.C."/>
            <person name="Gibbs R.A."/>
        </authorList>
    </citation>
    <scope>NUCLEOTIDE SEQUENCE</scope>
</reference>
<evidence type="ECO:0000256" key="1">
    <source>
        <dbReference type="ARBA" id="ARBA00005854"/>
    </source>
</evidence>
<proteinExistence type="inferred from homology"/>
<dbReference type="InParanoid" id="A0A7M7N453"/>
<accession>A0A7M7N453</accession>
<feature type="domain" description="D-isomer specific 2-hydroxyacid dehydrogenase NAD-binding" evidence="6">
    <location>
        <begin position="155"/>
        <end position="339"/>
    </location>
</feature>
<dbReference type="FunFam" id="3.40.50.720:FF:000203">
    <property type="entry name" value="D-3-phosphoglycerate dehydrogenase (SerA)"/>
    <property type="match status" value="1"/>
</dbReference>
<dbReference type="InterPro" id="IPR006140">
    <property type="entry name" value="D-isomer_DH_NAD-bd"/>
</dbReference>
<organism evidence="7 8">
    <name type="scientific">Strongylocentrotus purpuratus</name>
    <name type="common">Purple sea urchin</name>
    <dbReference type="NCBI Taxonomy" id="7668"/>
    <lineage>
        <taxon>Eukaryota</taxon>
        <taxon>Metazoa</taxon>
        <taxon>Echinodermata</taxon>
        <taxon>Eleutherozoa</taxon>
        <taxon>Echinozoa</taxon>
        <taxon>Echinoidea</taxon>
        <taxon>Euechinoidea</taxon>
        <taxon>Echinacea</taxon>
        <taxon>Camarodonta</taxon>
        <taxon>Echinidea</taxon>
        <taxon>Strongylocentrotidae</taxon>
        <taxon>Strongylocentrotus</taxon>
    </lineage>
</organism>
<dbReference type="Pfam" id="PF00389">
    <property type="entry name" value="2-Hacid_dh"/>
    <property type="match status" value="1"/>
</dbReference>
<dbReference type="AlphaFoldDB" id="A0A7M7N453"/>
<feature type="domain" description="D-isomer specific 2-hydroxyacid dehydrogenase catalytic" evidence="5">
    <location>
        <begin position="88"/>
        <end position="367"/>
    </location>
</feature>
<dbReference type="PANTHER" id="PTHR10996:SF257">
    <property type="entry name" value="GLYOXYLATE REDUCTASE 1"/>
    <property type="match status" value="1"/>
</dbReference>
<evidence type="ECO:0000256" key="4">
    <source>
        <dbReference type="RuleBase" id="RU003719"/>
    </source>
</evidence>
<dbReference type="PROSITE" id="PS00065">
    <property type="entry name" value="D_2_HYDROXYACID_DH_1"/>
    <property type="match status" value="1"/>
</dbReference>
<dbReference type="RefSeq" id="XP_030830974.1">
    <property type="nucleotide sequence ID" value="XM_030975114.1"/>
</dbReference>
<dbReference type="SUPFAM" id="SSF52283">
    <property type="entry name" value="Formate/glycerate dehydrogenase catalytic domain-like"/>
    <property type="match status" value="1"/>
</dbReference>
<evidence type="ECO:0000313" key="7">
    <source>
        <dbReference type="EnsemblMetazoa" id="XP_030830974"/>
    </source>
</evidence>
<dbReference type="InterPro" id="IPR036291">
    <property type="entry name" value="NAD(P)-bd_dom_sf"/>
</dbReference>
<dbReference type="InterPro" id="IPR006139">
    <property type="entry name" value="D-isomer_2_OHA_DH_cat_dom"/>
</dbReference>
<reference evidence="7" key="2">
    <citation type="submission" date="2021-01" db="UniProtKB">
        <authorList>
            <consortium name="EnsemblMetazoa"/>
        </authorList>
    </citation>
    <scope>IDENTIFICATION</scope>
</reference>
<dbReference type="InterPro" id="IPR050223">
    <property type="entry name" value="D-isomer_2-hydroxyacid_DH"/>
</dbReference>
<dbReference type="PANTHER" id="PTHR10996">
    <property type="entry name" value="2-HYDROXYACID DEHYDROGENASE-RELATED"/>
    <property type="match status" value="1"/>
</dbReference>
<dbReference type="Pfam" id="PF02826">
    <property type="entry name" value="2-Hacid_dh_C"/>
    <property type="match status" value="1"/>
</dbReference>
<dbReference type="KEGG" id="spu:105446694"/>
<dbReference type="GO" id="GO:0016618">
    <property type="term" value="F:hydroxypyruvate reductase [NAD(P)H] activity"/>
    <property type="evidence" value="ECO:0000318"/>
    <property type="project" value="GO_Central"/>
</dbReference>
<keyword evidence="8" id="KW-1185">Reference proteome</keyword>
<dbReference type="GeneID" id="105446694"/>
<sequence>MLFILFTVSHVFANVKINIRRSKVLISLTTISVSVCNIIMAGEEKVCIVASVSPCMLDVVSEEQEAVKDDYNIIQWSEFIQNPDPYFEKVQGLLLSPVQNVQLTDDLLRKMSNLKVVCSVGVGVDHLDLPLLRKYGIKVGNTPDVVTQPTADFAFTLMLAIGRRIPEMMEAARGYEVGQKFEIERGFRCRGQDIFESTLGIIGLGKIGLEVARRAQGFRMKILYHNRKQRLNEIEESVHATYVPTLAALLPQVDFLIMCAPLNPSTRHMITLAQLKLMKSSSFLINIARGGIIKTDDLVEALQSRIIAGAALDATDPGVLPNHHPLLHMPNVIVCPHSGVFTGGGLEAIYRLALRNLRAAVEGRQMPAEFIE</sequence>
<dbReference type="Proteomes" id="UP000007110">
    <property type="component" value="Unassembled WGS sequence"/>
</dbReference>
<dbReference type="SUPFAM" id="SSF51735">
    <property type="entry name" value="NAD(P)-binding Rossmann-fold domains"/>
    <property type="match status" value="1"/>
</dbReference>
<dbReference type="FunCoup" id="A0A7M7N453">
    <property type="interactions" value="59"/>
</dbReference>
<dbReference type="EnsemblMetazoa" id="XM_030975114">
    <property type="protein sequence ID" value="XP_030830974"/>
    <property type="gene ID" value="LOC105446694"/>
</dbReference>
<evidence type="ECO:0000259" key="6">
    <source>
        <dbReference type="Pfam" id="PF02826"/>
    </source>
</evidence>
<evidence type="ECO:0000256" key="2">
    <source>
        <dbReference type="ARBA" id="ARBA00023002"/>
    </source>
</evidence>
<keyword evidence="3" id="KW-0520">NAD</keyword>
<protein>
    <submittedName>
        <fullName evidence="7">Uncharacterized protein</fullName>
    </submittedName>
</protein>
<evidence type="ECO:0000256" key="3">
    <source>
        <dbReference type="ARBA" id="ARBA00023027"/>
    </source>
</evidence>
<keyword evidence="2 4" id="KW-0560">Oxidoreductase</keyword>